<evidence type="ECO:0000256" key="5">
    <source>
        <dbReference type="ARBA" id="ARBA00022714"/>
    </source>
</evidence>
<evidence type="ECO:0000256" key="11">
    <source>
        <dbReference type="ARBA" id="ARBA00023014"/>
    </source>
</evidence>
<dbReference type="Proteomes" id="UP001150830">
    <property type="component" value="Unassembled WGS sequence"/>
</dbReference>
<feature type="domain" description="FAD-binding FR-type" evidence="14">
    <location>
        <begin position="220"/>
        <end position="320"/>
    </location>
</feature>
<comment type="subcellular location">
    <subcellularLocation>
        <location evidence="2">Membrane</location>
        <topology evidence="2">Multi-pass membrane protein</topology>
    </subcellularLocation>
</comment>
<dbReference type="AlphaFoldDB" id="A0A9X3EED3"/>
<dbReference type="InterPro" id="IPR050415">
    <property type="entry name" value="MRET"/>
</dbReference>
<dbReference type="InterPro" id="IPR017927">
    <property type="entry name" value="FAD-bd_FR_type"/>
</dbReference>
<keyword evidence="7" id="KW-0274">FAD</keyword>
<organism evidence="15 16">
    <name type="scientific">Parathalassolituus penaei</name>
    <dbReference type="NCBI Taxonomy" id="2997323"/>
    <lineage>
        <taxon>Bacteria</taxon>
        <taxon>Pseudomonadati</taxon>
        <taxon>Pseudomonadota</taxon>
        <taxon>Gammaproteobacteria</taxon>
        <taxon>Oceanospirillales</taxon>
        <taxon>Oceanospirillaceae</taxon>
        <taxon>Parathalassolituus</taxon>
    </lineage>
</organism>
<evidence type="ECO:0000256" key="8">
    <source>
        <dbReference type="ARBA" id="ARBA00022989"/>
    </source>
</evidence>
<dbReference type="InterPro" id="IPR017938">
    <property type="entry name" value="Riboflavin_synthase-like_b-brl"/>
</dbReference>
<evidence type="ECO:0000256" key="2">
    <source>
        <dbReference type="ARBA" id="ARBA00004141"/>
    </source>
</evidence>
<keyword evidence="16" id="KW-1185">Reference proteome</keyword>
<dbReference type="PANTHER" id="PTHR47354">
    <property type="entry name" value="NADH OXIDOREDUCTASE HCR"/>
    <property type="match status" value="1"/>
</dbReference>
<keyword evidence="8 13" id="KW-1133">Transmembrane helix</keyword>
<evidence type="ECO:0000256" key="1">
    <source>
        <dbReference type="ARBA" id="ARBA00001974"/>
    </source>
</evidence>
<gene>
    <name evidence="15" type="ORF">OUO13_08160</name>
</gene>
<feature type="transmembrane region" description="Helical" evidence="13">
    <location>
        <begin position="80"/>
        <end position="97"/>
    </location>
</feature>
<evidence type="ECO:0000256" key="13">
    <source>
        <dbReference type="SAM" id="Phobius"/>
    </source>
</evidence>
<evidence type="ECO:0000256" key="3">
    <source>
        <dbReference type="ARBA" id="ARBA00022630"/>
    </source>
</evidence>
<dbReference type="Gene3D" id="2.40.30.10">
    <property type="entry name" value="Translation factors"/>
    <property type="match status" value="1"/>
</dbReference>
<dbReference type="GO" id="GO:0046872">
    <property type="term" value="F:metal ion binding"/>
    <property type="evidence" value="ECO:0007669"/>
    <property type="project" value="UniProtKB-KW"/>
</dbReference>
<keyword evidence="10" id="KW-0408">Iron</keyword>
<comment type="cofactor">
    <cofactor evidence="1">
        <name>FAD</name>
        <dbReference type="ChEBI" id="CHEBI:57692"/>
    </cofactor>
</comment>
<evidence type="ECO:0000256" key="10">
    <source>
        <dbReference type="ARBA" id="ARBA00023004"/>
    </source>
</evidence>
<evidence type="ECO:0000256" key="4">
    <source>
        <dbReference type="ARBA" id="ARBA00022692"/>
    </source>
</evidence>
<dbReference type="PANTHER" id="PTHR47354:SF8">
    <property type="entry name" value="1,2-PHENYLACETYL-COA EPOXIDASE, SUBUNIT E"/>
    <property type="match status" value="1"/>
</dbReference>
<keyword evidence="6" id="KW-0479">Metal-binding</keyword>
<comment type="caution">
    <text evidence="15">The sequence shown here is derived from an EMBL/GenBank/DDBJ whole genome shotgun (WGS) entry which is preliminary data.</text>
</comment>
<protein>
    <submittedName>
        <fullName evidence="15">Ferric reductase-like transmembrane domain-containing protein</fullName>
    </submittedName>
</protein>
<dbReference type="PROSITE" id="PS51384">
    <property type="entry name" value="FAD_FR"/>
    <property type="match status" value="1"/>
</dbReference>
<evidence type="ECO:0000256" key="12">
    <source>
        <dbReference type="ARBA" id="ARBA00023136"/>
    </source>
</evidence>
<evidence type="ECO:0000256" key="7">
    <source>
        <dbReference type="ARBA" id="ARBA00022827"/>
    </source>
</evidence>
<dbReference type="PRINTS" id="PR00409">
    <property type="entry name" value="PHDIOXRDTASE"/>
</dbReference>
<evidence type="ECO:0000259" key="14">
    <source>
        <dbReference type="PROSITE" id="PS51384"/>
    </source>
</evidence>
<keyword evidence="4 13" id="KW-0812">Transmembrane</keyword>
<evidence type="ECO:0000313" key="15">
    <source>
        <dbReference type="EMBL" id="MCY0965155.1"/>
    </source>
</evidence>
<keyword evidence="3" id="KW-0285">Flavoprotein</keyword>
<keyword evidence="12 13" id="KW-0472">Membrane</keyword>
<evidence type="ECO:0000313" key="16">
    <source>
        <dbReference type="Proteomes" id="UP001150830"/>
    </source>
</evidence>
<feature type="transmembrane region" description="Helical" evidence="13">
    <location>
        <begin position="167"/>
        <end position="187"/>
    </location>
</feature>
<feature type="transmembrane region" description="Helical" evidence="13">
    <location>
        <begin position="138"/>
        <end position="155"/>
    </location>
</feature>
<dbReference type="CDD" id="cd06198">
    <property type="entry name" value="FNR_like_3"/>
    <property type="match status" value="1"/>
</dbReference>
<dbReference type="SUPFAM" id="SSF63380">
    <property type="entry name" value="Riboflavin synthase domain-like"/>
    <property type="match status" value="1"/>
</dbReference>
<dbReference type="GO" id="GO:0016491">
    <property type="term" value="F:oxidoreductase activity"/>
    <property type="evidence" value="ECO:0007669"/>
    <property type="project" value="UniProtKB-KW"/>
</dbReference>
<evidence type="ECO:0000256" key="9">
    <source>
        <dbReference type="ARBA" id="ARBA00023002"/>
    </source>
</evidence>
<dbReference type="Pfam" id="PF01794">
    <property type="entry name" value="Ferric_reduct"/>
    <property type="match status" value="1"/>
</dbReference>
<dbReference type="RefSeq" id="WP_283173370.1">
    <property type="nucleotide sequence ID" value="NZ_JAPNOA010000024.1"/>
</dbReference>
<dbReference type="EMBL" id="JAPNOA010000024">
    <property type="protein sequence ID" value="MCY0965155.1"/>
    <property type="molecule type" value="Genomic_DNA"/>
</dbReference>
<dbReference type="SUPFAM" id="SSF52343">
    <property type="entry name" value="Ferredoxin reductase-like, C-terminal NADP-linked domain"/>
    <property type="match status" value="1"/>
</dbReference>
<dbReference type="InterPro" id="IPR039261">
    <property type="entry name" value="FNR_nucleotide-bd"/>
</dbReference>
<feature type="transmembrane region" description="Helical" evidence="13">
    <location>
        <begin position="38"/>
        <end position="59"/>
    </location>
</feature>
<dbReference type="Gene3D" id="3.40.50.80">
    <property type="entry name" value="Nucleotide-binding domain of ferredoxin-NADP reductase (FNR) module"/>
    <property type="match status" value="1"/>
</dbReference>
<reference evidence="15" key="1">
    <citation type="submission" date="2022-11" db="EMBL/GenBank/DDBJ databases">
        <title>Parathalassolutuus dongxingensis gen. nov., sp. nov., a novel member of family Oceanospirillaceae isolated from a coastal shrimp pond in Guangxi, China.</title>
        <authorList>
            <person name="Chen H."/>
        </authorList>
    </citation>
    <scope>NUCLEOTIDE SEQUENCE</scope>
    <source>
        <strain evidence="15">G-43</strain>
    </source>
</reference>
<keyword evidence="9" id="KW-0560">Oxidoreductase</keyword>
<dbReference type="GO" id="GO:0016020">
    <property type="term" value="C:membrane"/>
    <property type="evidence" value="ECO:0007669"/>
    <property type="project" value="UniProtKB-SubCell"/>
</dbReference>
<name>A0A9X3EED3_9GAMM</name>
<keyword evidence="5" id="KW-0001">2Fe-2S</keyword>
<evidence type="ECO:0000256" key="6">
    <source>
        <dbReference type="ARBA" id="ARBA00022723"/>
    </source>
</evidence>
<dbReference type="GO" id="GO:0051537">
    <property type="term" value="F:2 iron, 2 sulfur cluster binding"/>
    <property type="evidence" value="ECO:0007669"/>
    <property type="project" value="UniProtKB-KW"/>
</dbReference>
<keyword evidence="11" id="KW-0411">Iron-sulfur</keyword>
<proteinExistence type="predicted"/>
<dbReference type="GO" id="GO:0050660">
    <property type="term" value="F:flavin adenine dinucleotide binding"/>
    <property type="evidence" value="ECO:0007669"/>
    <property type="project" value="TreeGrafter"/>
</dbReference>
<dbReference type="InterPro" id="IPR013130">
    <property type="entry name" value="Fe3_Rdtase_TM_dom"/>
</dbReference>
<sequence length="444" mass="50115">MKSATRLFVALLLALAGLWLLADTLLPDPFGWFPFRGVFVQFSGAIAIGVMSMAMILAMRSRWLESRLNGLDKMYRLHKWLGITALVAAVSHWWFALGTKWMVGWGWLERPARGPRPEETLGLIEGFFRQWRGFAESVGEWAFYIAAALMILALVKRFPYHWFKKTHTLLALGYLALVFHSVVLIKFEYWTQPIGWLLGLLMLGGSISGVLILAGQVGRSRKVKGHIEKVEAFPEMRTVATTVLLDNGWDGHCAGQFAFLKTGEKEAPHPFTIASAWNPQERRLTFISKALGDHTTRMLDELRAGQAVTVEGPYGCFDFRDQQPRQVWIGAGIGITPFIARMKELARNNDQQSVDLYHCVADVDEKALEKLQEDARAAGINLHLVVSGIDERLTAARIMEQIRDWKNASFWFCGPTGFGKSLKRDMTNAGLDADLFHQELFEMR</sequence>
<feature type="transmembrane region" description="Helical" evidence="13">
    <location>
        <begin position="193"/>
        <end position="214"/>
    </location>
</feature>
<accession>A0A9X3EED3</accession>